<evidence type="ECO:0000313" key="3">
    <source>
        <dbReference type="Proteomes" id="UP000008022"/>
    </source>
</evidence>
<dbReference type="Gramene" id="ORUFI07G11100.1">
    <property type="protein sequence ID" value="ORUFI07G11100.1"/>
    <property type="gene ID" value="ORUFI07G11100"/>
</dbReference>
<keyword evidence="3" id="KW-1185">Reference proteome</keyword>
<reference evidence="2" key="2">
    <citation type="submission" date="2015-06" db="UniProtKB">
        <authorList>
            <consortium name="EnsemblPlants"/>
        </authorList>
    </citation>
    <scope>IDENTIFICATION</scope>
</reference>
<feature type="region of interest" description="Disordered" evidence="1">
    <location>
        <begin position="1"/>
        <end position="29"/>
    </location>
</feature>
<dbReference type="AlphaFoldDB" id="A0A0E0Q6X5"/>
<evidence type="ECO:0000256" key="1">
    <source>
        <dbReference type="SAM" id="MobiDB-lite"/>
    </source>
</evidence>
<organism evidence="2 3">
    <name type="scientific">Oryza rufipogon</name>
    <name type="common">Brownbeard rice</name>
    <name type="synonym">Asian wild rice</name>
    <dbReference type="NCBI Taxonomy" id="4529"/>
    <lineage>
        <taxon>Eukaryota</taxon>
        <taxon>Viridiplantae</taxon>
        <taxon>Streptophyta</taxon>
        <taxon>Embryophyta</taxon>
        <taxon>Tracheophyta</taxon>
        <taxon>Spermatophyta</taxon>
        <taxon>Magnoliopsida</taxon>
        <taxon>Liliopsida</taxon>
        <taxon>Poales</taxon>
        <taxon>Poaceae</taxon>
        <taxon>BOP clade</taxon>
        <taxon>Oryzoideae</taxon>
        <taxon>Oryzeae</taxon>
        <taxon>Oryzinae</taxon>
        <taxon>Oryza</taxon>
    </lineage>
</organism>
<name>A0A0E0Q6X5_ORYRU</name>
<proteinExistence type="predicted"/>
<accession>A0A0E0Q6X5</accession>
<protein>
    <submittedName>
        <fullName evidence="2">Uncharacterized protein</fullName>
    </submittedName>
</protein>
<dbReference type="EnsemblPlants" id="ORUFI07G11100.1">
    <property type="protein sequence ID" value="ORUFI07G11100.1"/>
    <property type="gene ID" value="ORUFI07G11100"/>
</dbReference>
<evidence type="ECO:0000313" key="2">
    <source>
        <dbReference type="EnsemblPlants" id="ORUFI07G11100.1"/>
    </source>
</evidence>
<dbReference type="OMA" id="FMADELM"/>
<dbReference type="HOGENOM" id="CLU_2709140_0_0_1"/>
<sequence>MAWIDGNGDAIHGSTLDTEGDDELSARCSTHGKLRTKDMNELGMVSRLRSSDRFKKVTHQGFMADELMISGSM</sequence>
<reference evidence="3" key="1">
    <citation type="submission" date="2013-06" db="EMBL/GenBank/DDBJ databases">
        <authorList>
            <person name="Zhao Q."/>
        </authorList>
    </citation>
    <scope>NUCLEOTIDE SEQUENCE</scope>
    <source>
        <strain evidence="3">cv. W1943</strain>
    </source>
</reference>
<dbReference type="Proteomes" id="UP000008022">
    <property type="component" value="Unassembled WGS sequence"/>
</dbReference>